<dbReference type="PANTHER" id="PTHR43591">
    <property type="entry name" value="METHYLTRANSFERASE"/>
    <property type="match status" value="1"/>
</dbReference>
<dbReference type="SUPFAM" id="SSF53335">
    <property type="entry name" value="S-adenosyl-L-methionine-dependent methyltransferases"/>
    <property type="match status" value="1"/>
</dbReference>
<dbReference type="GO" id="GO:0032259">
    <property type="term" value="P:methylation"/>
    <property type="evidence" value="ECO:0007669"/>
    <property type="project" value="UniProtKB-KW"/>
</dbReference>
<feature type="domain" description="Methyltransferase" evidence="2">
    <location>
        <begin position="118"/>
        <end position="223"/>
    </location>
</feature>
<protein>
    <submittedName>
        <fullName evidence="3">Methyltransferase 25</fullName>
    </submittedName>
</protein>
<feature type="region of interest" description="Disordered" evidence="1">
    <location>
        <begin position="1"/>
        <end position="38"/>
    </location>
</feature>
<gene>
    <name evidence="3" type="ORF">pneo_cds_672</name>
</gene>
<organism evidence="3">
    <name type="scientific">Pandoravirus neocaledonia</name>
    <dbReference type="NCBI Taxonomy" id="2107708"/>
    <lineage>
        <taxon>Viruses</taxon>
        <taxon>Pandoravirus</taxon>
    </lineage>
</organism>
<proteinExistence type="predicted"/>
<dbReference type="KEGG" id="vg:36842992"/>
<dbReference type="InterPro" id="IPR041698">
    <property type="entry name" value="Methyltransf_25"/>
</dbReference>
<keyword evidence="3" id="KW-0808">Transferase</keyword>
<accession>A0A2U7UCT3</accession>
<dbReference type="Gene3D" id="3.40.50.150">
    <property type="entry name" value="Vaccinia Virus protein VP39"/>
    <property type="match status" value="1"/>
</dbReference>
<dbReference type="EMBL" id="MG011690">
    <property type="protein sequence ID" value="AVK76279.1"/>
    <property type="molecule type" value="Genomic_DNA"/>
</dbReference>
<dbReference type="GeneID" id="36842992"/>
<dbReference type="PANTHER" id="PTHR43591:SF24">
    <property type="entry name" value="2-METHOXY-6-POLYPRENYL-1,4-BENZOQUINOL METHYLASE, MITOCHONDRIAL"/>
    <property type="match status" value="1"/>
</dbReference>
<dbReference type="Pfam" id="PF13649">
    <property type="entry name" value="Methyltransf_25"/>
    <property type="match status" value="1"/>
</dbReference>
<dbReference type="InterPro" id="IPR029063">
    <property type="entry name" value="SAM-dependent_MTases_sf"/>
</dbReference>
<keyword evidence="3" id="KW-0489">Methyltransferase</keyword>
<name>A0A2U7UCT3_9VIRU</name>
<dbReference type="GO" id="GO:0008168">
    <property type="term" value="F:methyltransferase activity"/>
    <property type="evidence" value="ECO:0007669"/>
    <property type="project" value="UniProtKB-KW"/>
</dbReference>
<sequence>MRMRGNVSRAARHPDVADDRAMMRPCSNSETVGNGKGRHIAHGVSALSSRRGALAVSTPATFMCAATTGVEAFMGPFLHYARWRPEEALGCLEQSHRMSETHDLYAHVFSLLGPCGVVVEVGCGLGVRCRAMASCCPPLATNLRAIIGVDASADVVARATGDSTVLCERRDPRVRFVAGGPDRLPFGDTSVDRILSVGALHGRTVSAAADFIAEAARCLVPGGRLVLCAFLGRHVLTAHQRADMASRLGTDVTGVERIGDVDQLCRTVRAAGLNIVGDTLRPVGDQVWRVFCAWCVLAHPLSAWPAAWCCAYAPGWIDYFIIAADKPH</sequence>
<feature type="compositionally biased region" description="Basic and acidic residues" evidence="1">
    <location>
        <begin position="12"/>
        <end position="22"/>
    </location>
</feature>
<dbReference type="CDD" id="cd02440">
    <property type="entry name" value="AdoMet_MTases"/>
    <property type="match status" value="1"/>
</dbReference>
<evidence type="ECO:0000259" key="2">
    <source>
        <dbReference type="Pfam" id="PF13649"/>
    </source>
</evidence>
<evidence type="ECO:0000313" key="3">
    <source>
        <dbReference type="EMBL" id="AVK76279.1"/>
    </source>
</evidence>
<dbReference type="Proteomes" id="UP000249287">
    <property type="component" value="Segment"/>
</dbReference>
<reference evidence="3" key="1">
    <citation type="journal article" date="2018" name="Nat. Commun.">
        <title>Diversity and evolution of the emerging Pandoraviridae family.</title>
        <authorList>
            <person name="Legendre M."/>
            <person name="Fabre E."/>
            <person name="Poirot O."/>
            <person name="Jeudy S."/>
            <person name="Lartigue A."/>
            <person name="Alempic J.M."/>
            <person name="Beucher L."/>
            <person name="Philippe N."/>
            <person name="Bertaux L."/>
            <person name="Christo-Foroux E."/>
            <person name="Labadie K."/>
            <person name="Coute Y."/>
            <person name="Abergel C."/>
            <person name="Claverie J.M."/>
        </authorList>
    </citation>
    <scope>NUCLEOTIDE SEQUENCE [LARGE SCALE GENOMIC DNA]</scope>
    <source>
        <strain evidence="3">Neocaledonia</strain>
    </source>
</reference>
<dbReference type="RefSeq" id="YP_009482282.1">
    <property type="nucleotide sequence ID" value="NC_037666.1"/>
</dbReference>
<evidence type="ECO:0000256" key="1">
    <source>
        <dbReference type="SAM" id="MobiDB-lite"/>
    </source>
</evidence>